<evidence type="ECO:0000256" key="1">
    <source>
        <dbReference type="SAM" id="MobiDB-lite"/>
    </source>
</evidence>
<evidence type="ECO:0000256" key="2">
    <source>
        <dbReference type="SAM" id="Phobius"/>
    </source>
</evidence>
<dbReference type="AlphaFoldDB" id="A0A1W2BEV9"/>
<feature type="region of interest" description="Disordered" evidence="1">
    <location>
        <begin position="571"/>
        <end position="594"/>
    </location>
</feature>
<keyword evidence="2" id="KW-0812">Transmembrane</keyword>
<keyword evidence="4" id="KW-1185">Reference proteome</keyword>
<sequence length="594" mass="67092">MQKIIPNHKANKHKVWKWIGGILAVLILIGLGLGLYLNARWKPILTKKLKEGVRNRSLKLYKLDFKDITINPFTGSAALYQVSLTPDTVVYNQLKANQLAPANIFKVKLARLQISRIALLRAYFKREIDMKAIVLEQPSIQMIHYKVKPRPEVKKEALTLYQMISNQLKSINVRAIKIIDADFDYVNGETSQTLNSVKHLSINVKDFLVDSLSQFDTTRYYHAKDIGFQLTGYKSIGKNKMYTIKVDTVSGTASGKNIVVKGVQIIPMYPDLTFTRKYTYGKDRYDLKFNQISFTGVDFARLDSEGSLHAEALKIGPAKVNIFVNRELPAPPKLDKVRNFPHVALKRLPFQAIVDTIKLNNVDVAYTEYNPISQRRGTAYFQNLSGRILNVTNDSLQLAKNNHAIANLSALVMKTSRIDIRINFNLTDKNAAFSYKGTVGPMNMLTLNPMAKNMGLIEIESGKMQKINFNIQANAKGSSGTVHFYYTDLKIKLLKEGEDGAAPKRKGFLSFLVNTILIKNANPDKNEAPRTANVTFQRTPAASFFNLLWKGVFLGMRETVGIGAVPVKTPEESMKKIKAKKEERKKEQREKNKD</sequence>
<evidence type="ECO:0000313" key="4">
    <source>
        <dbReference type="Proteomes" id="UP000192678"/>
    </source>
</evidence>
<accession>A0A1W2BEV9</accession>
<proteinExistence type="predicted"/>
<dbReference type="RefSeq" id="WP_235005250.1">
    <property type="nucleotide sequence ID" value="NZ_FWYB01000002.1"/>
</dbReference>
<organism evidence="3 4">
    <name type="scientific">Pedobacter nyackensis</name>
    <dbReference type="NCBI Taxonomy" id="475255"/>
    <lineage>
        <taxon>Bacteria</taxon>
        <taxon>Pseudomonadati</taxon>
        <taxon>Bacteroidota</taxon>
        <taxon>Sphingobacteriia</taxon>
        <taxon>Sphingobacteriales</taxon>
        <taxon>Sphingobacteriaceae</taxon>
        <taxon>Pedobacter</taxon>
    </lineage>
</organism>
<dbReference type="STRING" id="475255.SAMN04488101_102409"/>
<name>A0A1W2BEV9_9SPHI</name>
<evidence type="ECO:0000313" key="3">
    <source>
        <dbReference type="EMBL" id="SMC71436.1"/>
    </source>
</evidence>
<gene>
    <name evidence="3" type="ORF">SAMN04488101_102409</name>
</gene>
<keyword evidence="2" id="KW-0472">Membrane</keyword>
<dbReference type="EMBL" id="FWYB01000002">
    <property type="protein sequence ID" value="SMC71436.1"/>
    <property type="molecule type" value="Genomic_DNA"/>
</dbReference>
<reference evidence="3 4" key="1">
    <citation type="submission" date="2017-04" db="EMBL/GenBank/DDBJ databases">
        <authorList>
            <person name="Afonso C.L."/>
            <person name="Miller P.J."/>
            <person name="Scott M.A."/>
            <person name="Spackman E."/>
            <person name="Goraichik I."/>
            <person name="Dimitrov K.M."/>
            <person name="Suarez D.L."/>
            <person name="Swayne D.E."/>
        </authorList>
    </citation>
    <scope>NUCLEOTIDE SEQUENCE [LARGE SCALE GENOMIC DNA]</scope>
    <source>
        <strain evidence="3 4">DSM 19625</strain>
    </source>
</reference>
<protein>
    <recommendedName>
        <fullName evidence="5">DUF748 domain-containing protein</fullName>
    </recommendedName>
</protein>
<feature type="transmembrane region" description="Helical" evidence="2">
    <location>
        <begin position="18"/>
        <end position="39"/>
    </location>
</feature>
<evidence type="ECO:0008006" key="5">
    <source>
        <dbReference type="Google" id="ProtNLM"/>
    </source>
</evidence>
<keyword evidence="2" id="KW-1133">Transmembrane helix</keyword>
<dbReference type="Proteomes" id="UP000192678">
    <property type="component" value="Unassembled WGS sequence"/>
</dbReference>